<organism evidence="3">
    <name type="scientific">Micromonas pusilla</name>
    <name type="common">Picoplanktonic green alga</name>
    <name type="synonym">Chromulina pusilla</name>
    <dbReference type="NCBI Taxonomy" id="38833"/>
    <lineage>
        <taxon>Eukaryota</taxon>
        <taxon>Viridiplantae</taxon>
        <taxon>Chlorophyta</taxon>
        <taxon>Mamiellophyceae</taxon>
        <taxon>Mamiellales</taxon>
        <taxon>Mamiellaceae</taxon>
        <taxon>Micromonas</taxon>
    </lineage>
</organism>
<feature type="region of interest" description="Disordered" evidence="1">
    <location>
        <begin position="48"/>
        <end position="100"/>
    </location>
</feature>
<evidence type="ECO:0000256" key="2">
    <source>
        <dbReference type="SAM" id="SignalP"/>
    </source>
</evidence>
<reference evidence="3" key="1">
    <citation type="submission" date="2021-01" db="EMBL/GenBank/DDBJ databases">
        <authorList>
            <person name="Corre E."/>
            <person name="Pelletier E."/>
            <person name="Niang G."/>
            <person name="Scheremetjew M."/>
            <person name="Finn R."/>
            <person name="Kale V."/>
            <person name="Holt S."/>
            <person name="Cochrane G."/>
            <person name="Meng A."/>
            <person name="Brown T."/>
            <person name="Cohen L."/>
        </authorList>
    </citation>
    <scope>NUCLEOTIDE SEQUENCE</scope>
    <source>
        <strain evidence="3">RCC1614</strain>
    </source>
</reference>
<dbReference type="AlphaFoldDB" id="A0A7R9TG00"/>
<keyword evidence="2" id="KW-0732">Signal</keyword>
<evidence type="ECO:0000313" key="3">
    <source>
        <dbReference type="EMBL" id="CAD8234573.1"/>
    </source>
</evidence>
<protein>
    <submittedName>
        <fullName evidence="3">Uncharacterized protein</fullName>
    </submittedName>
</protein>
<proteinExistence type="predicted"/>
<name>A0A7R9TG00_MICPS</name>
<evidence type="ECO:0000256" key="1">
    <source>
        <dbReference type="SAM" id="MobiDB-lite"/>
    </source>
</evidence>
<feature type="compositionally biased region" description="Pro residues" evidence="1">
    <location>
        <begin position="53"/>
        <end position="74"/>
    </location>
</feature>
<feature type="chain" id="PRO_5030934662" evidence="2">
    <location>
        <begin position="31"/>
        <end position="238"/>
    </location>
</feature>
<dbReference type="EMBL" id="HBDY01005658">
    <property type="protein sequence ID" value="CAD8234573.1"/>
    <property type="molecule type" value="Transcribed_RNA"/>
</dbReference>
<sequence>MPPPNETNRKQGIFLFFFLLVVGFAKPCHASLGGDDYATRSGNIEEVFTAPPLTSPPLPPSPEGTTTPSPPPAPSAAEEPPSPSQTDGDGREGNASADDLDADGSKVEVEVIGTAPPLPSPQYKVVSWNPLNYEGLAYPIINSGRPSNSSFADVARREGLTDEDFKTCFYLTEKIRNKWALPKALPPLSTVENPVRDCVLEKLINTIARDRWTLIQATSTLYQPPNDGFYTLYFQRNA</sequence>
<accession>A0A7R9TG00</accession>
<gene>
    <name evidence="3" type="ORF">MPUS1402_LOCUS4299</name>
</gene>
<feature type="signal peptide" evidence="2">
    <location>
        <begin position="1"/>
        <end position="30"/>
    </location>
</feature>